<evidence type="ECO:0000313" key="2">
    <source>
        <dbReference type="Proteomes" id="UP000561011"/>
    </source>
</evidence>
<dbReference type="EMBL" id="JACBYE010000001">
    <property type="protein sequence ID" value="NYS91994.1"/>
    <property type="molecule type" value="Genomic_DNA"/>
</dbReference>
<dbReference type="RefSeq" id="WP_179911998.1">
    <property type="nucleotide sequence ID" value="NZ_JACBYE010000001.1"/>
</dbReference>
<evidence type="ECO:0000313" key="1">
    <source>
        <dbReference type="EMBL" id="NYS91994.1"/>
    </source>
</evidence>
<protein>
    <submittedName>
        <fullName evidence="1">Uncharacterized protein</fullName>
    </submittedName>
</protein>
<sequence length="217" mass="21985">MTGRERLRPRTGRRRLGAATGVLLVAGTVVSSASYSDEATLGLAGAGIGFPHTFAIGVVAADGTAEPADAEAGVEWLVEGAGTLVPGRSVSTVVQVFNNTPTLDADTVLEVVARGGDGAVAEGIPNITPHLRLSAQDQDGVVLFSDVPWEQARGSVGRLVARGSGSLAAGEPYTAGPAGSERQITLTIDYLDEPGVEALNGGQAALSLRIDATSVTP</sequence>
<dbReference type="Proteomes" id="UP000561011">
    <property type="component" value="Unassembled WGS sequence"/>
</dbReference>
<accession>A0A853EQN5</accession>
<keyword evidence="2" id="KW-1185">Reference proteome</keyword>
<dbReference type="AlphaFoldDB" id="A0A853EQN5"/>
<comment type="caution">
    <text evidence="1">The sequence shown here is derived from an EMBL/GenBank/DDBJ whole genome shotgun (WGS) entry which is preliminary data.</text>
</comment>
<proteinExistence type="predicted"/>
<reference evidence="1 2" key="1">
    <citation type="submission" date="2020-07" db="EMBL/GenBank/DDBJ databases">
        <title>MOT database genomes.</title>
        <authorList>
            <person name="Joseph S."/>
            <person name="Aduse-Opoku J."/>
            <person name="Hashim A."/>
            <person name="Wade W."/>
            <person name="Curtis M."/>
        </authorList>
    </citation>
    <scope>NUCLEOTIDE SEQUENCE [LARGE SCALE GENOMIC DNA]</scope>
    <source>
        <strain evidence="1 2">DSM 100099</strain>
    </source>
</reference>
<name>A0A853EQN5_9MICO</name>
<organism evidence="1 2">
    <name type="scientific">Sanguibacter inulinus</name>
    <dbReference type="NCBI Taxonomy" id="60922"/>
    <lineage>
        <taxon>Bacteria</taxon>
        <taxon>Bacillati</taxon>
        <taxon>Actinomycetota</taxon>
        <taxon>Actinomycetes</taxon>
        <taxon>Micrococcales</taxon>
        <taxon>Sanguibacteraceae</taxon>
        <taxon>Sanguibacter</taxon>
    </lineage>
</organism>
<gene>
    <name evidence="1" type="ORF">HZZ10_00370</name>
</gene>